<feature type="transmembrane region" description="Helical" evidence="7">
    <location>
        <begin position="96"/>
        <end position="118"/>
    </location>
</feature>
<dbReference type="InterPro" id="IPR006977">
    <property type="entry name" value="Yip1_dom"/>
</dbReference>
<evidence type="ECO:0000259" key="8">
    <source>
        <dbReference type="Pfam" id="PF04893"/>
    </source>
</evidence>
<accession>A0A8J6KSH5</accession>
<evidence type="ECO:0000256" key="1">
    <source>
        <dbReference type="ARBA" id="ARBA00004141"/>
    </source>
</evidence>
<comment type="caution">
    <text evidence="7">Lacks conserved residue(s) required for the propagation of feature annotation.</text>
</comment>
<proteinExistence type="inferred from homology"/>
<evidence type="ECO:0000256" key="5">
    <source>
        <dbReference type="ARBA" id="ARBA00023034"/>
    </source>
</evidence>
<dbReference type="GO" id="GO:0006888">
    <property type="term" value="P:endoplasmic reticulum to Golgi vesicle-mediated transport"/>
    <property type="evidence" value="ECO:0007669"/>
    <property type="project" value="InterPro"/>
</dbReference>
<feature type="transmembrane region" description="Helical" evidence="7">
    <location>
        <begin position="68"/>
        <end position="90"/>
    </location>
</feature>
<dbReference type="GO" id="GO:0000139">
    <property type="term" value="C:Golgi membrane"/>
    <property type="evidence" value="ECO:0007669"/>
    <property type="project" value="UniProtKB-SubCell"/>
</dbReference>
<comment type="similarity">
    <text evidence="2 7">Belongs to the YIP1 family.</text>
</comment>
<evidence type="ECO:0000256" key="3">
    <source>
        <dbReference type="ARBA" id="ARBA00022692"/>
    </source>
</evidence>
<dbReference type="Pfam" id="PF04893">
    <property type="entry name" value="Yip1"/>
    <property type="match status" value="1"/>
</dbReference>
<dbReference type="AlphaFoldDB" id="A0A8J6KSH5"/>
<evidence type="ECO:0000313" key="10">
    <source>
        <dbReference type="Proteomes" id="UP000710432"/>
    </source>
</evidence>
<evidence type="ECO:0000313" key="9">
    <source>
        <dbReference type="EMBL" id="KAH0510625.1"/>
    </source>
</evidence>
<keyword evidence="3 7" id="KW-0812">Transmembrane</keyword>
<dbReference type="InterPro" id="IPR045231">
    <property type="entry name" value="Yip1/4-like"/>
</dbReference>
<sequence>MVWGYFEVCYKLNFLSPIFSQFAGLSDISISQDIPVEGEITIPMKARARELDNSTLNESVRHTISLCVLGYCVLPLTVAMLICRLVLLAGQGPINFMIRLFVVVVMFAWSVIASTAFLADSQPPNRKALAVYPVFLFYFVISWMILTFTP</sequence>
<feature type="transmembrane region" description="Helical" evidence="7">
    <location>
        <begin position="130"/>
        <end position="149"/>
    </location>
</feature>
<evidence type="ECO:0000256" key="7">
    <source>
        <dbReference type="RuleBase" id="RU361264"/>
    </source>
</evidence>
<organism evidence="9 10">
    <name type="scientific">Microtus ochrogaster</name>
    <name type="common">Prairie vole</name>
    <dbReference type="NCBI Taxonomy" id="79684"/>
    <lineage>
        <taxon>Eukaryota</taxon>
        <taxon>Metazoa</taxon>
        <taxon>Chordata</taxon>
        <taxon>Craniata</taxon>
        <taxon>Vertebrata</taxon>
        <taxon>Euteleostomi</taxon>
        <taxon>Mammalia</taxon>
        <taxon>Eutheria</taxon>
        <taxon>Euarchontoglires</taxon>
        <taxon>Glires</taxon>
        <taxon>Rodentia</taxon>
        <taxon>Myomorpha</taxon>
        <taxon>Muroidea</taxon>
        <taxon>Cricetidae</taxon>
        <taxon>Arvicolinae</taxon>
        <taxon>Microtus</taxon>
    </lineage>
</organism>
<name>A0A8J6KSH5_MICOH</name>
<keyword evidence="6 7" id="KW-0472">Membrane</keyword>
<gene>
    <name evidence="9" type="ORF">LTLLF_154310</name>
</gene>
<keyword evidence="5" id="KW-0333">Golgi apparatus</keyword>
<dbReference type="Proteomes" id="UP000710432">
    <property type="component" value="Unassembled WGS sequence"/>
</dbReference>
<keyword evidence="4 7" id="KW-1133">Transmembrane helix</keyword>
<dbReference type="EMBL" id="JAATJU010022448">
    <property type="protein sequence ID" value="KAH0510625.1"/>
    <property type="molecule type" value="Genomic_DNA"/>
</dbReference>
<dbReference type="PANTHER" id="PTHR21236">
    <property type="entry name" value="GOLGI MEMBRANE PROTEIN YIP1"/>
    <property type="match status" value="1"/>
</dbReference>
<protein>
    <recommendedName>
        <fullName evidence="7">Protein YIPF</fullName>
    </recommendedName>
</protein>
<evidence type="ECO:0000256" key="6">
    <source>
        <dbReference type="ARBA" id="ARBA00023136"/>
    </source>
</evidence>
<comment type="subcellular location">
    <subcellularLocation>
        <location evidence="7">Golgi apparatus membrane</location>
        <topology evidence="7">Multi-pass membrane protein</topology>
    </subcellularLocation>
    <subcellularLocation>
        <location evidence="1">Membrane</location>
        <topology evidence="1">Multi-pass membrane protein</topology>
    </subcellularLocation>
</comment>
<comment type="caution">
    <text evidence="9">The sequence shown here is derived from an EMBL/GenBank/DDBJ whole genome shotgun (WGS) entry which is preliminary data.</text>
</comment>
<evidence type="ECO:0000256" key="2">
    <source>
        <dbReference type="ARBA" id="ARBA00010596"/>
    </source>
</evidence>
<evidence type="ECO:0000256" key="4">
    <source>
        <dbReference type="ARBA" id="ARBA00022989"/>
    </source>
</evidence>
<feature type="domain" description="Yip1" evidence="8">
    <location>
        <begin position="65"/>
        <end position="144"/>
    </location>
</feature>
<dbReference type="GO" id="GO:0005802">
    <property type="term" value="C:trans-Golgi network"/>
    <property type="evidence" value="ECO:0007669"/>
    <property type="project" value="TreeGrafter"/>
</dbReference>
<dbReference type="PANTHER" id="PTHR21236:SF1">
    <property type="entry name" value="PROTEIN YIPF6"/>
    <property type="match status" value="1"/>
</dbReference>
<reference evidence="9" key="1">
    <citation type="submission" date="2020-03" db="EMBL/GenBank/DDBJ databases">
        <title>Studies in the Genomics of Life Span.</title>
        <authorList>
            <person name="Glass D."/>
        </authorList>
    </citation>
    <scope>NUCLEOTIDE SEQUENCE</scope>
    <source>
        <strain evidence="9">LTLLF</strain>
        <tissue evidence="9">Muscle</tissue>
    </source>
</reference>